<keyword evidence="3 6" id="KW-0479">Metal-binding</keyword>
<dbReference type="SUPFAM" id="SSF51735">
    <property type="entry name" value="NAD(P)-binding Rossmann-fold domains"/>
    <property type="match status" value="1"/>
</dbReference>
<evidence type="ECO:0000256" key="6">
    <source>
        <dbReference type="RuleBase" id="RU361277"/>
    </source>
</evidence>
<evidence type="ECO:0000256" key="2">
    <source>
        <dbReference type="ARBA" id="ARBA00008072"/>
    </source>
</evidence>
<dbReference type="InterPro" id="IPR013149">
    <property type="entry name" value="ADH-like_C"/>
</dbReference>
<dbReference type="Pfam" id="PF00107">
    <property type="entry name" value="ADH_zinc_N"/>
    <property type="match status" value="1"/>
</dbReference>
<dbReference type="eggNOG" id="COG1062">
    <property type="taxonomic scope" value="Bacteria"/>
</dbReference>
<comment type="cofactor">
    <cofactor evidence="1 6">
        <name>Zn(2+)</name>
        <dbReference type="ChEBI" id="CHEBI:29105"/>
    </cofactor>
</comment>
<dbReference type="STRING" id="247633.GP2143_12991"/>
<dbReference type="InterPro" id="IPR036291">
    <property type="entry name" value="NAD(P)-bd_dom_sf"/>
</dbReference>
<protein>
    <submittedName>
        <fullName evidence="8">Zn-dependent alcohol dehydrogenase, class III</fullName>
    </submittedName>
</protein>
<dbReference type="PANTHER" id="PTHR43350">
    <property type="entry name" value="NAD-DEPENDENT ALCOHOL DEHYDROGENASE"/>
    <property type="match status" value="1"/>
</dbReference>
<dbReference type="AlphaFoldDB" id="A0Y7R8"/>
<evidence type="ECO:0000256" key="1">
    <source>
        <dbReference type="ARBA" id="ARBA00001947"/>
    </source>
</evidence>
<dbReference type="InterPro" id="IPR002328">
    <property type="entry name" value="ADH_Zn_CS"/>
</dbReference>
<keyword evidence="4 6" id="KW-0862">Zinc</keyword>
<dbReference type="GO" id="GO:0016616">
    <property type="term" value="F:oxidoreductase activity, acting on the CH-OH group of donors, NAD or NADP as acceptor"/>
    <property type="evidence" value="ECO:0007669"/>
    <property type="project" value="UniProtKB-ARBA"/>
</dbReference>
<dbReference type="PROSITE" id="PS00059">
    <property type="entry name" value="ADH_ZINC"/>
    <property type="match status" value="1"/>
</dbReference>
<dbReference type="Pfam" id="PF08240">
    <property type="entry name" value="ADH_N"/>
    <property type="match status" value="1"/>
</dbReference>
<gene>
    <name evidence="8" type="ORF">GP2143_12991</name>
</gene>
<dbReference type="FunFam" id="3.40.50.720:FF:000003">
    <property type="entry name" value="S-(hydroxymethyl)glutathione dehydrogenase"/>
    <property type="match status" value="1"/>
</dbReference>
<sequence length="381" mass="39920">MSGLSATHTLDKIGLTMSTPARVVVLPNGSNSLEVQDLIIPDPGPHQVVVKQFASGICHSQLHQMRGTERDSSLMLGHESTGVVLQTGSDVKGLSEGDIVLVTWVPKDAANTPRAPESATLETADGSIAISQAVFTWATHTIADEQYVVKVEGDIDTQVTSIIGCAVITGAGAVENTAGVKAGDSVAIFGVGGVGMSAIVAAKKLGANPIIAVDLDADKLVFARQFGATHTINGKEEDPVAAIKALTQHPGKRDFMGDDISGADFVFDCIGVKETMETIPQAARGGHFGVDNGGTAILVGVPHTSVELNAIDMLLNEKKFIGSFAGSCTPSRDFSKYVDWHRSGDLDLDALVTERYSIDDINEATTRLGNGLISGRAIIEF</sequence>
<evidence type="ECO:0000256" key="3">
    <source>
        <dbReference type="ARBA" id="ARBA00022723"/>
    </source>
</evidence>
<evidence type="ECO:0000259" key="7">
    <source>
        <dbReference type="SMART" id="SM00829"/>
    </source>
</evidence>
<dbReference type="InterPro" id="IPR020843">
    <property type="entry name" value="ER"/>
</dbReference>
<evidence type="ECO:0000256" key="4">
    <source>
        <dbReference type="ARBA" id="ARBA00022833"/>
    </source>
</evidence>
<accession>A0Y7R8</accession>
<comment type="similarity">
    <text evidence="2 6">Belongs to the zinc-containing alcohol dehydrogenase family.</text>
</comment>
<comment type="caution">
    <text evidence="8">The sequence shown here is derived from an EMBL/GenBank/DDBJ whole genome shotgun (WGS) entry which is preliminary data.</text>
</comment>
<evidence type="ECO:0000256" key="5">
    <source>
        <dbReference type="ARBA" id="ARBA00023002"/>
    </source>
</evidence>
<dbReference type="SUPFAM" id="SSF50129">
    <property type="entry name" value="GroES-like"/>
    <property type="match status" value="1"/>
</dbReference>
<dbReference type="InterPro" id="IPR011032">
    <property type="entry name" value="GroES-like_sf"/>
</dbReference>
<keyword evidence="9" id="KW-1185">Reference proteome</keyword>
<keyword evidence="5" id="KW-0560">Oxidoreductase</keyword>
<name>A0Y7R8_9GAMM</name>
<dbReference type="InterPro" id="IPR013154">
    <property type="entry name" value="ADH-like_N"/>
</dbReference>
<dbReference type="GO" id="GO:0008270">
    <property type="term" value="F:zinc ion binding"/>
    <property type="evidence" value="ECO:0007669"/>
    <property type="project" value="InterPro"/>
</dbReference>
<reference evidence="8 9" key="1">
    <citation type="journal article" date="2010" name="J. Bacteriol.">
        <title>Genome sequence of the oligotrophic marine Gammaproteobacterium HTCC2143, isolated from the Oregon Coast.</title>
        <authorList>
            <person name="Oh H.M."/>
            <person name="Kang I."/>
            <person name="Ferriera S."/>
            <person name="Giovannoni S.J."/>
            <person name="Cho J.C."/>
        </authorList>
    </citation>
    <scope>NUCLEOTIDE SEQUENCE [LARGE SCALE GENOMIC DNA]</scope>
    <source>
        <strain evidence="8 9">HTCC2143</strain>
    </source>
</reference>
<dbReference type="OrthoDB" id="9770544at2"/>
<dbReference type="PANTHER" id="PTHR43350:SF21">
    <property type="entry name" value="S-NITROSOMYCOTHIOL REDUCTASE MSCR"/>
    <property type="match status" value="1"/>
</dbReference>
<feature type="domain" description="Enoyl reductase (ER)" evidence="7">
    <location>
        <begin position="29"/>
        <end position="379"/>
    </location>
</feature>
<evidence type="ECO:0000313" key="8">
    <source>
        <dbReference type="EMBL" id="EAW32172.1"/>
    </source>
</evidence>
<evidence type="ECO:0000313" key="9">
    <source>
        <dbReference type="Proteomes" id="UP000004931"/>
    </source>
</evidence>
<dbReference type="Gene3D" id="3.40.50.720">
    <property type="entry name" value="NAD(P)-binding Rossmann-like Domain"/>
    <property type="match status" value="1"/>
</dbReference>
<dbReference type="Proteomes" id="UP000004931">
    <property type="component" value="Unassembled WGS sequence"/>
</dbReference>
<organism evidence="8 9">
    <name type="scientific">marine gamma proteobacterium HTCC2143</name>
    <dbReference type="NCBI Taxonomy" id="247633"/>
    <lineage>
        <taxon>Bacteria</taxon>
        <taxon>Pseudomonadati</taxon>
        <taxon>Pseudomonadota</taxon>
        <taxon>Gammaproteobacteria</taxon>
        <taxon>Cellvibrionales</taxon>
        <taxon>Spongiibacteraceae</taxon>
        <taxon>BD1-7 clade</taxon>
    </lineage>
</organism>
<dbReference type="EMBL" id="AAVT01000001">
    <property type="protein sequence ID" value="EAW32172.1"/>
    <property type="molecule type" value="Genomic_DNA"/>
</dbReference>
<proteinExistence type="inferred from homology"/>
<dbReference type="Gene3D" id="3.90.180.10">
    <property type="entry name" value="Medium-chain alcohol dehydrogenases, catalytic domain"/>
    <property type="match status" value="1"/>
</dbReference>
<dbReference type="SMART" id="SM00829">
    <property type="entry name" value="PKS_ER"/>
    <property type="match status" value="1"/>
</dbReference>